<dbReference type="SUPFAM" id="SSF51735">
    <property type="entry name" value="NAD(P)-binding Rossmann-fold domains"/>
    <property type="match status" value="1"/>
</dbReference>
<dbReference type="Proteomes" id="UP000185680">
    <property type="component" value="Chromosome"/>
</dbReference>
<dbReference type="Proteomes" id="UP000185657">
    <property type="component" value="Unassembled WGS sequence"/>
</dbReference>
<dbReference type="InterPro" id="IPR029154">
    <property type="entry name" value="HIBADH-like_NADP-bd"/>
</dbReference>
<dbReference type="InterPro" id="IPR015815">
    <property type="entry name" value="HIBADH-related"/>
</dbReference>
<keyword evidence="3" id="KW-0520">NAD</keyword>
<accession>A0A162P2Z3</accession>
<proteinExistence type="inferred from homology"/>
<evidence type="ECO:0000256" key="2">
    <source>
        <dbReference type="ARBA" id="ARBA00023002"/>
    </source>
</evidence>
<reference evidence="7 10" key="2">
    <citation type="submission" date="2016-10" db="EMBL/GenBank/DDBJ databases">
        <title>Hydorgenophaga sp. LPB0072 isolated from gastropod.</title>
        <authorList>
            <person name="Kim E."/>
            <person name="Yi H."/>
        </authorList>
    </citation>
    <scope>NUCLEOTIDE SEQUENCE [LARGE SCALE GENOMIC DNA]</scope>
    <source>
        <strain evidence="7 10">LPB0072</strain>
    </source>
</reference>
<evidence type="ECO:0000256" key="4">
    <source>
        <dbReference type="PIRSR" id="PIRSR000103-1"/>
    </source>
</evidence>
<dbReference type="Gene3D" id="1.10.1040.10">
    <property type="entry name" value="N-(1-d-carboxylethyl)-l-norvaline Dehydrogenase, domain 2"/>
    <property type="match status" value="1"/>
</dbReference>
<reference evidence="8 9" key="1">
    <citation type="submission" date="2016-02" db="EMBL/GenBank/DDBJ databases">
        <title>Draft genome sequence of Hydrogenophaga sp. LPB0072.</title>
        <authorList>
            <person name="Shin S.-K."/>
            <person name="Yi H."/>
        </authorList>
    </citation>
    <scope>NUCLEOTIDE SEQUENCE [LARGE SCALE GENOMIC DNA]</scope>
    <source>
        <strain evidence="8 9">LPB0072</strain>
    </source>
</reference>
<dbReference type="GO" id="GO:0016491">
    <property type="term" value="F:oxidoreductase activity"/>
    <property type="evidence" value="ECO:0007669"/>
    <property type="project" value="UniProtKB-KW"/>
</dbReference>
<dbReference type="STRING" id="1763535.LPB072_07650"/>
<dbReference type="InterPro" id="IPR006115">
    <property type="entry name" value="6PGDH_NADP-bd"/>
</dbReference>
<dbReference type="Pfam" id="PF14833">
    <property type="entry name" value="NAD_binding_11"/>
    <property type="match status" value="1"/>
</dbReference>
<dbReference type="AlphaFoldDB" id="A0A162P2Z3"/>
<feature type="active site" evidence="4">
    <location>
        <position position="173"/>
    </location>
</feature>
<dbReference type="InterPro" id="IPR013328">
    <property type="entry name" value="6PGD_dom2"/>
</dbReference>
<dbReference type="InterPro" id="IPR008927">
    <property type="entry name" value="6-PGluconate_DH-like_C_sf"/>
</dbReference>
<dbReference type="RefSeq" id="WP_066093724.1">
    <property type="nucleotide sequence ID" value="NZ_CP017476.1"/>
</dbReference>
<dbReference type="PIRSF" id="PIRSF000103">
    <property type="entry name" value="HIBADH"/>
    <property type="match status" value="1"/>
</dbReference>
<evidence type="ECO:0000313" key="7">
    <source>
        <dbReference type="EMBL" id="AOW15470.1"/>
    </source>
</evidence>
<dbReference type="Pfam" id="PF03446">
    <property type="entry name" value="NAD_binding_2"/>
    <property type="match status" value="1"/>
</dbReference>
<dbReference type="InterPro" id="IPR002204">
    <property type="entry name" value="3-OH-isobutyrate_DH-rel_CS"/>
</dbReference>
<dbReference type="InterPro" id="IPR036291">
    <property type="entry name" value="NAD(P)-bd_dom_sf"/>
</dbReference>
<evidence type="ECO:0000256" key="3">
    <source>
        <dbReference type="ARBA" id="ARBA00023027"/>
    </source>
</evidence>
<evidence type="ECO:0000256" key="1">
    <source>
        <dbReference type="ARBA" id="ARBA00009080"/>
    </source>
</evidence>
<dbReference type="PANTHER" id="PTHR43060">
    <property type="entry name" value="3-HYDROXYISOBUTYRATE DEHYDROGENASE-LIKE 1, MITOCHONDRIAL-RELATED"/>
    <property type="match status" value="1"/>
</dbReference>
<feature type="domain" description="3-hydroxyisobutyrate dehydrogenase-like NAD-binding" evidence="6">
    <location>
        <begin position="167"/>
        <end position="277"/>
    </location>
</feature>
<gene>
    <name evidence="7" type="ORF">LPB072_07650</name>
    <name evidence="8" type="ORF">LPB72_17135</name>
</gene>
<keyword evidence="9" id="KW-1185">Reference proteome</keyword>
<protein>
    <submittedName>
        <fullName evidence="7">6-phosphogluconate dehydrogenase</fullName>
    </submittedName>
</protein>
<dbReference type="OrthoDB" id="9786703at2"/>
<dbReference type="GO" id="GO:0050661">
    <property type="term" value="F:NADP binding"/>
    <property type="evidence" value="ECO:0007669"/>
    <property type="project" value="InterPro"/>
</dbReference>
<evidence type="ECO:0000313" key="9">
    <source>
        <dbReference type="Proteomes" id="UP000185657"/>
    </source>
</evidence>
<keyword evidence="2" id="KW-0560">Oxidoreductase</keyword>
<dbReference type="SUPFAM" id="SSF48179">
    <property type="entry name" value="6-phosphogluconate dehydrogenase C-terminal domain-like"/>
    <property type="match status" value="1"/>
</dbReference>
<dbReference type="PROSITE" id="PS00895">
    <property type="entry name" value="3_HYDROXYISOBUT_DH"/>
    <property type="match status" value="1"/>
</dbReference>
<name>A0A162P2Z3_9BURK</name>
<sequence length="292" mass="30385">MTQPTIGFIGLGQMGSNMVENLQNKGFKLVVMGRNKEAVAAVLARGAVEAQSPAALAAACDIIMLCVTTSEVVESLVYGENGILAGIKAGAVVIDFGTSIPASTRKIGADLAAIGAGMIDAPLGRTPAHAKEGKLNIMAAGDKATFDEVKPVLDQQGENIFYMGALGAGHTTKLINNFMGMTTVSAMSQAFAVAERAGVDRQQLFDIMSTGPSNSPFMGFCKNYAVDGVSNLGFSIANANKDLGYFLEMVKNLGTRAQIAEGTSANLQAAVDAGMGNGNVPEIFDYFLKLKN</sequence>
<feature type="domain" description="6-phosphogluconate dehydrogenase NADP-binding" evidence="5">
    <location>
        <begin position="5"/>
        <end position="164"/>
    </location>
</feature>
<evidence type="ECO:0000259" key="5">
    <source>
        <dbReference type="Pfam" id="PF03446"/>
    </source>
</evidence>
<evidence type="ECO:0000259" key="6">
    <source>
        <dbReference type="Pfam" id="PF14833"/>
    </source>
</evidence>
<dbReference type="GO" id="GO:0051287">
    <property type="term" value="F:NAD binding"/>
    <property type="evidence" value="ECO:0007669"/>
    <property type="project" value="InterPro"/>
</dbReference>
<dbReference type="EMBL" id="LVWD01000030">
    <property type="protein sequence ID" value="OAD40610.1"/>
    <property type="molecule type" value="Genomic_DNA"/>
</dbReference>
<evidence type="ECO:0000313" key="10">
    <source>
        <dbReference type="Proteomes" id="UP000185680"/>
    </source>
</evidence>
<dbReference type="Gene3D" id="3.40.50.720">
    <property type="entry name" value="NAD(P)-binding Rossmann-like Domain"/>
    <property type="match status" value="1"/>
</dbReference>
<organism evidence="7 10">
    <name type="scientific">Hydrogenophaga crassostreae</name>
    <dbReference type="NCBI Taxonomy" id="1763535"/>
    <lineage>
        <taxon>Bacteria</taxon>
        <taxon>Pseudomonadati</taxon>
        <taxon>Pseudomonadota</taxon>
        <taxon>Betaproteobacteria</taxon>
        <taxon>Burkholderiales</taxon>
        <taxon>Comamonadaceae</taxon>
        <taxon>Hydrogenophaga</taxon>
    </lineage>
</organism>
<dbReference type="EMBL" id="CP017476">
    <property type="protein sequence ID" value="AOW15470.1"/>
    <property type="molecule type" value="Genomic_DNA"/>
</dbReference>
<evidence type="ECO:0000313" key="8">
    <source>
        <dbReference type="EMBL" id="OAD40610.1"/>
    </source>
</evidence>
<dbReference type="PANTHER" id="PTHR43060:SF15">
    <property type="entry name" value="3-HYDROXYISOBUTYRATE DEHYDROGENASE-LIKE 1, MITOCHONDRIAL-RELATED"/>
    <property type="match status" value="1"/>
</dbReference>
<dbReference type="GO" id="GO:0016054">
    <property type="term" value="P:organic acid catabolic process"/>
    <property type="evidence" value="ECO:0007669"/>
    <property type="project" value="UniProtKB-ARBA"/>
</dbReference>
<dbReference type="KEGG" id="hyl:LPB072_07650"/>
<comment type="similarity">
    <text evidence="1">Belongs to the HIBADH-related family.</text>
</comment>